<evidence type="ECO:0000256" key="3">
    <source>
        <dbReference type="ARBA" id="ARBA00022729"/>
    </source>
</evidence>
<dbReference type="InterPro" id="IPR008266">
    <property type="entry name" value="Tyr_kinase_AS"/>
</dbReference>
<evidence type="ECO:0000256" key="10">
    <source>
        <dbReference type="SAM" id="MobiDB-lite"/>
    </source>
</evidence>
<dbReference type="GO" id="GO:0004672">
    <property type="term" value="F:protein kinase activity"/>
    <property type="evidence" value="ECO:0007669"/>
    <property type="project" value="InterPro"/>
</dbReference>
<dbReference type="InterPro" id="IPR001245">
    <property type="entry name" value="Ser-Thr/Tyr_kinase_cat_dom"/>
</dbReference>
<dbReference type="GO" id="GO:0043235">
    <property type="term" value="C:receptor complex"/>
    <property type="evidence" value="ECO:0007669"/>
    <property type="project" value="TreeGrafter"/>
</dbReference>
<keyword evidence="3" id="KW-0732">Signal</keyword>
<feature type="region of interest" description="Disordered" evidence="10">
    <location>
        <begin position="235"/>
        <end position="254"/>
    </location>
</feature>
<evidence type="ECO:0000313" key="14">
    <source>
        <dbReference type="Proteomes" id="UP000887574"/>
    </source>
</evidence>
<evidence type="ECO:0000256" key="8">
    <source>
        <dbReference type="ARBA" id="ARBA00023170"/>
    </source>
</evidence>
<accession>A0A915DYC4</accession>
<evidence type="ECO:0000259" key="13">
    <source>
        <dbReference type="PROSITE" id="PS50814"/>
    </source>
</evidence>
<feature type="domain" description="WIF" evidence="13">
    <location>
        <begin position="42"/>
        <end position="179"/>
    </location>
</feature>
<comment type="subcellular location">
    <subcellularLocation>
        <location evidence="1">Cell membrane</location>
        <topology evidence="1">Single-pass membrane protein</topology>
    </subcellularLocation>
</comment>
<dbReference type="InterPro" id="IPR003306">
    <property type="entry name" value="WIF"/>
</dbReference>
<sequence>MLPFSFPPICPSTINKRMVCTCATYQYFSHLSYASTSSGFNLFISAAEVNRTLGILAEMNYVEGGIINSYSTKFPYRINANVSSVVFTWSSAITSHKIKYSIRAIAEDFDVLPVIHLPLDGVLPNKNECGGMEDANSVASTAIVTPTQLLYLGVGSAIALVSVCGALLFFTLNANRKATEHRGGGRGLGSSFYSSIRRRTSGAPHIASLLHGMKDTMVFEDSIIQPFLLPSTSTPFSAKNSTSPKQPAFGEELPGTSKEPKIIFERRSNIVDVNHALVELNADRNLFVVMPLIELEGQFGEIRWANWRQTGIGTSGDIDDEEDDAFDETPLICKTLKHGSDRTHFEKFIKECLVFHNVPSHPNLAQVMAAATFGNFINPESVKRHLQVSFPEAGCSTSEVSATLQGSTLRTHDLVSMATQILKAIQHLHKFGIIHKDVATRNCLVSELPIRITSDRLIVQLCDYALSRDLFPGDYFLPSDSSADKDAHPVKWMAPETIRSNVYNSASDVWTYGVFLWELFTCGQQPFCDIAPEDMQIAIAGGTRLVQPYNCPDEIYGIMFSCWNHDPLKGRARLIY</sequence>
<dbReference type="GO" id="GO:0051897">
    <property type="term" value="P:positive regulation of phosphatidylinositol 3-kinase/protein kinase B signal transduction"/>
    <property type="evidence" value="ECO:0007669"/>
    <property type="project" value="TreeGrafter"/>
</dbReference>
<reference evidence="15" key="1">
    <citation type="submission" date="2022-11" db="UniProtKB">
        <authorList>
            <consortium name="WormBaseParasite"/>
        </authorList>
    </citation>
    <scope>IDENTIFICATION</scope>
</reference>
<dbReference type="PROSITE" id="PS00109">
    <property type="entry name" value="PROTEIN_KINASE_TYR"/>
    <property type="match status" value="1"/>
</dbReference>
<keyword evidence="5" id="KW-0067">ATP-binding</keyword>
<evidence type="ECO:0000256" key="5">
    <source>
        <dbReference type="ARBA" id="ARBA00022840"/>
    </source>
</evidence>
<dbReference type="Pfam" id="PF07714">
    <property type="entry name" value="PK_Tyr_Ser-Thr"/>
    <property type="match status" value="1"/>
</dbReference>
<dbReference type="GO" id="GO:0010976">
    <property type="term" value="P:positive regulation of neuron projection development"/>
    <property type="evidence" value="ECO:0007669"/>
    <property type="project" value="TreeGrafter"/>
</dbReference>
<dbReference type="SUPFAM" id="SSF56112">
    <property type="entry name" value="Protein kinase-like (PK-like)"/>
    <property type="match status" value="1"/>
</dbReference>
<dbReference type="GO" id="GO:0005886">
    <property type="term" value="C:plasma membrane"/>
    <property type="evidence" value="ECO:0007669"/>
    <property type="project" value="UniProtKB-SubCell"/>
</dbReference>
<evidence type="ECO:0000259" key="12">
    <source>
        <dbReference type="PROSITE" id="PS50011"/>
    </source>
</evidence>
<feature type="transmembrane region" description="Helical" evidence="11">
    <location>
        <begin position="149"/>
        <end position="172"/>
    </location>
</feature>
<dbReference type="InterPro" id="IPR050122">
    <property type="entry name" value="RTK"/>
</dbReference>
<dbReference type="GO" id="GO:0007409">
    <property type="term" value="P:axonogenesis"/>
    <property type="evidence" value="ECO:0007669"/>
    <property type="project" value="TreeGrafter"/>
</dbReference>
<evidence type="ECO:0000256" key="7">
    <source>
        <dbReference type="ARBA" id="ARBA00023136"/>
    </source>
</evidence>
<keyword evidence="9" id="KW-0325">Glycoprotein</keyword>
<keyword evidence="8" id="KW-0675">Receptor</keyword>
<dbReference type="PANTHER" id="PTHR24416:SF349">
    <property type="entry name" value="TYROSINE-PROTEIN KINASE RYK"/>
    <property type="match status" value="1"/>
</dbReference>
<dbReference type="AlphaFoldDB" id="A0A915DYC4"/>
<dbReference type="InterPro" id="IPR038677">
    <property type="entry name" value="WIF_sf"/>
</dbReference>
<evidence type="ECO:0000256" key="9">
    <source>
        <dbReference type="ARBA" id="ARBA00023180"/>
    </source>
</evidence>
<dbReference type="GO" id="GO:0007169">
    <property type="term" value="P:cell surface receptor protein tyrosine kinase signaling pathway"/>
    <property type="evidence" value="ECO:0007669"/>
    <property type="project" value="TreeGrafter"/>
</dbReference>
<dbReference type="Proteomes" id="UP000887574">
    <property type="component" value="Unplaced"/>
</dbReference>
<dbReference type="PANTHER" id="PTHR24416">
    <property type="entry name" value="TYROSINE-PROTEIN KINASE RECEPTOR"/>
    <property type="match status" value="1"/>
</dbReference>
<dbReference type="SMART" id="SM00469">
    <property type="entry name" value="WIF"/>
    <property type="match status" value="1"/>
</dbReference>
<evidence type="ECO:0000256" key="11">
    <source>
        <dbReference type="SAM" id="Phobius"/>
    </source>
</evidence>
<evidence type="ECO:0000256" key="4">
    <source>
        <dbReference type="ARBA" id="ARBA00022741"/>
    </source>
</evidence>
<dbReference type="InterPro" id="IPR011009">
    <property type="entry name" value="Kinase-like_dom_sf"/>
</dbReference>
<dbReference type="GO" id="GO:0005524">
    <property type="term" value="F:ATP binding"/>
    <property type="evidence" value="ECO:0007669"/>
    <property type="project" value="UniProtKB-KW"/>
</dbReference>
<name>A0A915DYC4_9BILA</name>
<dbReference type="Pfam" id="PF02019">
    <property type="entry name" value="WIF"/>
    <property type="match status" value="1"/>
</dbReference>
<evidence type="ECO:0000256" key="1">
    <source>
        <dbReference type="ARBA" id="ARBA00004162"/>
    </source>
</evidence>
<dbReference type="Gene3D" id="1.10.510.10">
    <property type="entry name" value="Transferase(Phosphotransferase) domain 1"/>
    <property type="match status" value="1"/>
</dbReference>
<keyword evidence="14" id="KW-1185">Reference proteome</keyword>
<evidence type="ECO:0000313" key="15">
    <source>
        <dbReference type="WBParaSite" id="jg24014"/>
    </source>
</evidence>
<keyword evidence="6 11" id="KW-1133">Transmembrane helix</keyword>
<organism evidence="14 15">
    <name type="scientific">Ditylenchus dipsaci</name>
    <dbReference type="NCBI Taxonomy" id="166011"/>
    <lineage>
        <taxon>Eukaryota</taxon>
        <taxon>Metazoa</taxon>
        <taxon>Ecdysozoa</taxon>
        <taxon>Nematoda</taxon>
        <taxon>Chromadorea</taxon>
        <taxon>Rhabditida</taxon>
        <taxon>Tylenchina</taxon>
        <taxon>Tylenchomorpha</taxon>
        <taxon>Sphaerularioidea</taxon>
        <taxon>Anguinidae</taxon>
        <taxon>Anguininae</taxon>
        <taxon>Ditylenchus</taxon>
    </lineage>
</organism>
<keyword evidence="7 11" id="KW-0472">Membrane</keyword>
<dbReference type="PROSITE" id="PS50814">
    <property type="entry name" value="WIF"/>
    <property type="match status" value="1"/>
</dbReference>
<dbReference type="PROSITE" id="PS50011">
    <property type="entry name" value="PROTEIN_KINASE_DOM"/>
    <property type="match status" value="1"/>
</dbReference>
<keyword evidence="2 11" id="KW-0812">Transmembrane</keyword>
<evidence type="ECO:0000256" key="6">
    <source>
        <dbReference type="ARBA" id="ARBA00022989"/>
    </source>
</evidence>
<dbReference type="Gene3D" id="2.60.40.2170">
    <property type="entry name" value="Wnt, WIF domain"/>
    <property type="match status" value="1"/>
</dbReference>
<feature type="domain" description="Protein kinase" evidence="12">
    <location>
        <begin position="304"/>
        <end position="576"/>
    </location>
</feature>
<protein>
    <submittedName>
        <fullName evidence="15">Protein kinase domain-containing protein</fullName>
    </submittedName>
</protein>
<dbReference type="InterPro" id="IPR000719">
    <property type="entry name" value="Prot_kinase_dom"/>
</dbReference>
<dbReference type="WBParaSite" id="jg24014">
    <property type="protein sequence ID" value="jg24014"/>
    <property type="gene ID" value="jg24014"/>
</dbReference>
<proteinExistence type="predicted"/>
<feature type="compositionally biased region" description="Polar residues" evidence="10">
    <location>
        <begin position="235"/>
        <end position="245"/>
    </location>
</feature>
<keyword evidence="4" id="KW-0547">Nucleotide-binding</keyword>
<evidence type="ECO:0000256" key="2">
    <source>
        <dbReference type="ARBA" id="ARBA00022692"/>
    </source>
</evidence>